<dbReference type="AlphaFoldDB" id="A0A4Y7QB53"/>
<keyword evidence="3" id="KW-1185">Reference proteome</keyword>
<evidence type="ECO:0000256" key="1">
    <source>
        <dbReference type="SAM" id="MobiDB-lite"/>
    </source>
</evidence>
<proteinExistence type="predicted"/>
<evidence type="ECO:0000313" key="3">
    <source>
        <dbReference type="Proteomes" id="UP000294933"/>
    </source>
</evidence>
<reference evidence="2 3" key="1">
    <citation type="submission" date="2018-06" db="EMBL/GenBank/DDBJ databases">
        <title>A transcriptomic atlas of mushroom development highlights an independent origin of complex multicellularity.</title>
        <authorList>
            <consortium name="DOE Joint Genome Institute"/>
            <person name="Krizsan K."/>
            <person name="Almasi E."/>
            <person name="Merenyi Z."/>
            <person name="Sahu N."/>
            <person name="Viragh M."/>
            <person name="Koszo T."/>
            <person name="Mondo S."/>
            <person name="Kiss B."/>
            <person name="Balint B."/>
            <person name="Kues U."/>
            <person name="Barry K."/>
            <person name="Hegedus J.C."/>
            <person name="Henrissat B."/>
            <person name="Johnson J."/>
            <person name="Lipzen A."/>
            <person name="Ohm R."/>
            <person name="Nagy I."/>
            <person name="Pangilinan J."/>
            <person name="Yan J."/>
            <person name="Xiong Y."/>
            <person name="Grigoriev I.V."/>
            <person name="Hibbett D.S."/>
            <person name="Nagy L.G."/>
        </authorList>
    </citation>
    <scope>NUCLEOTIDE SEQUENCE [LARGE SCALE GENOMIC DNA]</scope>
    <source>
        <strain evidence="2 3">SZMC22713</strain>
    </source>
</reference>
<name>A0A4Y7QB53_9AGAM</name>
<gene>
    <name evidence="2" type="ORF">BD410DRAFT_91659</name>
</gene>
<evidence type="ECO:0000313" key="2">
    <source>
        <dbReference type="EMBL" id="TDL24501.1"/>
    </source>
</evidence>
<protein>
    <submittedName>
        <fullName evidence="2">Uncharacterized protein</fullName>
    </submittedName>
</protein>
<dbReference type="Proteomes" id="UP000294933">
    <property type="component" value="Unassembled WGS sequence"/>
</dbReference>
<dbReference type="VEuPathDB" id="FungiDB:BD410DRAFT_91659"/>
<accession>A0A4Y7QB53</accession>
<feature type="region of interest" description="Disordered" evidence="1">
    <location>
        <begin position="148"/>
        <end position="167"/>
    </location>
</feature>
<dbReference type="EMBL" id="ML170166">
    <property type="protein sequence ID" value="TDL24501.1"/>
    <property type="molecule type" value="Genomic_DNA"/>
</dbReference>
<feature type="compositionally biased region" description="Basic and acidic residues" evidence="1">
    <location>
        <begin position="148"/>
        <end position="161"/>
    </location>
</feature>
<organism evidence="2 3">
    <name type="scientific">Rickenella mellea</name>
    <dbReference type="NCBI Taxonomy" id="50990"/>
    <lineage>
        <taxon>Eukaryota</taxon>
        <taxon>Fungi</taxon>
        <taxon>Dikarya</taxon>
        <taxon>Basidiomycota</taxon>
        <taxon>Agaricomycotina</taxon>
        <taxon>Agaricomycetes</taxon>
        <taxon>Hymenochaetales</taxon>
        <taxon>Rickenellaceae</taxon>
        <taxon>Rickenella</taxon>
    </lineage>
</organism>
<sequence>MTTDLFVLSSTRKSYPRANVALTPWPDPSARGRFRLKLPTLEVDALLQGHKASLLLIFNLFLDERLHGRKHIPRLLADLIARWSPSSAGGGRRKVTAATVTSASTPPAMCVRSVFIGECQFTSVDVTGMINGKQALLHWSALPRGSEQHEDRKYLPKEPKRTSHFLL</sequence>